<dbReference type="InterPro" id="IPR003439">
    <property type="entry name" value="ABC_transporter-like_ATP-bd"/>
</dbReference>
<dbReference type="InterPro" id="IPR027417">
    <property type="entry name" value="P-loop_NTPase"/>
</dbReference>
<keyword evidence="3" id="KW-0547">Nucleotide-binding</keyword>
<sequence length="245" mass="26958">MPPAGGPNALEVDIRAKTFRGADGEDVRAIEAIAFSVAPASFATLIGPSGCGKTTTLRIILGLDREFSGSLKLPDSGGRVAAVFQEPRLLPWRTVDDNVRLVLSDEEADGDLDDLFEILGLAEMRSRYPAELSLGLARRVALARAFAIRPSLMVLDEPFVSLDEQTATRLRALLTNVWSARPTTAVMVTHNLREAVELSDRIIFLTERPARVRGVYEIDKPRAERDSRWREATLTSIAKRYSGIL</sequence>
<evidence type="ECO:0000256" key="4">
    <source>
        <dbReference type="ARBA" id="ARBA00022840"/>
    </source>
</evidence>
<gene>
    <name evidence="6" type="ORF">J6595_13620</name>
</gene>
<dbReference type="Gene3D" id="3.40.50.300">
    <property type="entry name" value="P-loop containing nucleotide triphosphate hydrolases"/>
    <property type="match status" value="1"/>
</dbReference>
<evidence type="ECO:0000313" key="7">
    <source>
        <dbReference type="Proteomes" id="UP000678276"/>
    </source>
</evidence>
<keyword evidence="7" id="KW-1185">Reference proteome</keyword>
<comment type="similarity">
    <text evidence="1">Belongs to the ABC transporter superfamily.</text>
</comment>
<dbReference type="PANTHER" id="PTHR42788">
    <property type="entry name" value="TAURINE IMPORT ATP-BINDING PROTEIN-RELATED"/>
    <property type="match status" value="1"/>
</dbReference>
<proteinExistence type="inferred from homology"/>
<dbReference type="InterPro" id="IPR003593">
    <property type="entry name" value="AAA+_ATPase"/>
</dbReference>
<organism evidence="6 7">
    <name type="scientific">Jiella mangrovi</name>
    <dbReference type="NCBI Taxonomy" id="2821407"/>
    <lineage>
        <taxon>Bacteria</taxon>
        <taxon>Pseudomonadati</taxon>
        <taxon>Pseudomonadota</taxon>
        <taxon>Alphaproteobacteria</taxon>
        <taxon>Hyphomicrobiales</taxon>
        <taxon>Aurantimonadaceae</taxon>
        <taxon>Jiella</taxon>
    </lineage>
</organism>
<reference evidence="6 7" key="1">
    <citation type="submission" date="2021-04" db="EMBL/GenBank/DDBJ databases">
        <title>Whole genome sequence of Jiella sp. KSK16Y-1.</title>
        <authorList>
            <person name="Tuo L."/>
        </authorList>
    </citation>
    <scope>NUCLEOTIDE SEQUENCE [LARGE SCALE GENOMIC DNA]</scope>
    <source>
        <strain evidence="6 7">KSK16Y-1</strain>
    </source>
</reference>
<comment type="caution">
    <text evidence="6">The sequence shown here is derived from an EMBL/GenBank/DDBJ whole genome shotgun (WGS) entry which is preliminary data.</text>
</comment>
<accession>A0ABS4BIM6</accession>
<feature type="domain" description="ABC transporter" evidence="5">
    <location>
        <begin position="14"/>
        <end position="232"/>
    </location>
</feature>
<dbReference type="InterPro" id="IPR050166">
    <property type="entry name" value="ABC_transporter_ATP-bind"/>
</dbReference>
<dbReference type="SMART" id="SM00382">
    <property type="entry name" value="AAA"/>
    <property type="match status" value="1"/>
</dbReference>
<dbReference type="Pfam" id="PF00005">
    <property type="entry name" value="ABC_tran"/>
    <property type="match status" value="1"/>
</dbReference>
<dbReference type="Proteomes" id="UP000678276">
    <property type="component" value="Unassembled WGS sequence"/>
</dbReference>
<evidence type="ECO:0000256" key="3">
    <source>
        <dbReference type="ARBA" id="ARBA00022741"/>
    </source>
</evidence>
<dbReference type="SUPFAM" id="SSF52540">
    <property type="entry name" value="P-loop containing nucleoside triphosphate hydrolases"/>
    <property type="match status" value="1"/>
</dbReference>
<evidence type="ECO:0000313" key="6">
    <source>
        <dbReference type="EMBL" id="MBP0616622.1"/>
    </source>
</evidence>
<dbReference type="GO" id="GO:0005524">
    <property type="term" value="F:ATP binding"/>
    <property type="evidence" value="ECO:0007669"/>
    <property type="project" value="UniProtKB-KW"/>
</dbReference>
<evidence type="ECO:0000259" key="5">
    <source>
        <dbReference type="PROSITE" id="PS50893"/>
    </source>
</evidence>
<evidence type="ECO:0000256" key="1">
    <source>
        <dbReference type="ARBA" id="ARBA00005417"/>
    </source>
</evidence>
<protein>
    <submittedName>
        <fullName evidence="6">ATP-binding cassette domain-containing protein</fullName>
    </submittedName>
</protein>
<evidence type="ECO:0000256" key="2">
    <source>
        <dbReference type="ARBA" id="ARBA00022448"/>
    </source>
</evidence>
<keyword evidence="4 6" id="KW-0067">ATP-binding</keyword>
<dbReference type="PROSITE" id="PS50893">
    <property type="entry name" value="ABC_TRANSPORTER_2"/>
    <property type="match status" value="1"/>
</dbReference>
<dbReference type="EMBL" id="JAGJCF010000009">
    <property type="protein sequence ID" value="MBP0616622.1"/>
    <property type="molecule type" value="Genomic_DNA"/>
</dbReference>
<dbReference type="PANTHER" id="PTHR42788:SF19">
    <property type="entry name" value="ALIPHATIC SULFONATES IMPORT ATP-BINDING PROTEIN SSUB 2"/>
    <property type="match status" value="1"/>
</dbReference>
<name>A0ABS4BIM6_9HYPH</name>
<keyword evidence="2" id="KW-0813">Transport</keyword>